<dbReference type="Proteomes" id="UP000183649">
    <property type="component" value="Unassembled WGS sequence"/>
</dbReference>
<feature type="region of interest" description="Disordered" evidence="1">
    <location>
        <begin position="207"/>
        <end position="229"/>
    </location>
</feature>
<evidence type="ECO:0008006" key="4">
    <source>
        <dbReference type="Google" id="ProtNLM"/>
    </source>
</evidence>
<dbReference type="InterPro" id="IPR012434">
    <property type="entry name" value="DUF1631"/>
</dbReference>
<dbReference type="RefSeq" id="WP_055451327.1">
    <property type="nucleotide sequence ID" value="NZ_CYHF01000009.1"/>
</dbReference>
<gene>
    <name evidence="2" type="ORF">Ga0061069_10978</name>
</gene>
<evidence type="ECO:0000313" key="2">
    <source>
        <dbReference type="EMBL" id="CUA99340.1"/>
    </source>
</evidence>
<feature type="region of interest" description="Disordered" evidence="1">
    <location>
        <begin position="656"/>
        <end position="682"/>
    </location>
</feature>
<evidence type="ECO:0000313" key="3">
    <source>
        <dbReference type="Proteomes" id="UP000183649"/>
    </source>
</evidence>
<proteinExistence type="predicted"/>
<protein>
    <recommendedName>
        <fullName evidence="4">DUF1631 domain-containing protein</fullName>
    </recommendedName>
</protein>
<dbReference type="AlphaFoldDB" id="A0A0K6I887"/>
<feature type="compositionally biased region" description="Low complexity" evidence="1">
    <location>
        <begin position="214"/>
        <end position="229"/>
    </location>
</feature>
<name>A0A0K6I887_9BURK</name>
<dbReference type="OrthoDB" id="6188167at2"/>
<dbReference type="Pfam" id="PF07793">
    <property type="entry name" value="DUF1631"/>
    <property type="match status" value="1"/>
</dbReference>
<organism evidence="2 3">
    <name type="scientific">Thiomonas bhubaneswarensis</name>
    <dbReference type="NCBI Taxonomy" id="339866"/>
    <lineage>
        <taxon>Bacteria</taxon>
        <taxon>Pseudomonadati</taxon>
        <taxon>Pseudomonadota</taxon>
        <taxon>Betaproteobacteria</taxon>
        <taxon>Burkholderiales</taxon>
        <taxon>Thiomonas</taxon>
    </lineage>
</organism>
<sequence length="782" mass="85530">MLPSEIFQSCIDDAIQRSDELMRSVVRQVIEALEQQAENAGSGRDRQQFSDMSHALRQNEGPLIRAFVERFHQVLDEEIRGQKPLSPSELQLEALSLVDESDLEEGVEVSRLTHMLESEAQWEVRDLGARLDSLRAGEHAAPQSNPLRPEVFSKSLHHALGVVDLDAEERLGLLRAFGKGMSAALKDTYALYNKRLAEMKVEPAQYRQPRRAAARPALGAGDGSTAAAAAPGGAELNLEALQQMLAGRGGMAQVGQAEGFAPSGFGPSSFGPSGFAPSGFGPSVFGQAYGLNPQLRDALDRLLLTDRLGLREVNWRDEPGADAAAVNLIERHRQSLYEVANRPLERLTIDVVSLLFDHILADPKLLPAVKAQLARLQIPVLRLGLRDASLFSSRNHPTRKLLNRVAEYSAGFSSVDEPAAQRFLPFLSRMVEAIVNAEEEDASVFAQQLADLQRHIAESAAAVEQQQADAVDALRRAEFRSLLHGALYRHLHDVFARLHTHPQLREFMLEHWSTVLAESVLRHGEDADVTQTYKQTASDLIWSVQPKTLDADRKALLKLLPILVQRLGQGLDLISLPTDKRQEFMSWLMDAQAQAIRGQGEAQQATSRDDALLLQREWARLLHPQPTANAASAMPEAVVRHEEKLTSGLIEAADVPAESAPPSATAPADSQQGPASAPPGEAALLSPAEVAGLIASLDIGTWVQLQIQGRSARAQLTWRSPQGLFYMFSSKVGGRAHSMTRRALERMAAQGLILPLEAQGLMDRAMQGVAEQLRERQGAEPG</sequence>
<dbReference type="STRING" id="339866.GCA_001418255_02476"/>
<keyword evidence="3" id="KW-1185">Reference proteome</keyword>
<evidence type="ECO:0000256" key="1">
    <source>
        <dbReference type="SAM" id="MobiDB-lite"/>
    </source>
</evidence>
<accession>A0A0K6I887</accession>
<reference evidence="3" key="1">
    <citation type="submission" date="2015-08" db="EMBL/GenBank/DDBJ databases">
        <authorList>
            <person name="Varghese N."/>
        </authorList>
    </citation>
    <scope>NUCLEOTIDE SEQUENCE [LARGE SCALE GENOMIC DNA]</scope>
    <source>
        <strain evidence="3">DSM 18181</strain>
    </source>
</reference>
<feature type="compositionally biased region" description="Low complexity" evidence="1">
    <location>
        <begin position="656"/>
        <end position="670"/>
    </location>
</feature>
<dbReference type="EMBL" id="CYHF01000009">
    <property type="protein sequence ID" value="CUA99340.1"/>
    <property type="molecule type" value="Genomic_DNA"/>
</dbReference>